<proteinExistence type="predicted"/>
<dbReference type="GO" id="GO:0016787">
    <property type="term" value="F:hydrolase activity"/>
    <property type="evidence" value="ECO:0007669"/>
    <property type="project" value="UniProtKB-KW"/>
</dbReference>
<sequence length="285" mass="32314">MDNVKAIFLDMDGTILHSNNRTSDYTVKTIDKLRQTGYKVFLATGRSHDEIKYLVPSDFSVDGIISSNGALGKVNQTVVFKHALNLEKVHQIVTRAQENNIYYEVFPFEGDRMILTTDKAWITTMIDGDEPRGGVSTSEWTSRKDALKDKVRWVSQLPDIEFAKIYLFASHQSRIESFRADLINEQKTLGISVSNSSRFNAETMAYGKNKGTAIAEMIDYFNIKQEETLVIGDSDNDRSMFEFAHYTIAMKNARPEVQALTRDITSKTNEEDGAAHYLEDNLLNI</sequence>
<keyword evidence="2" id="KW-1185">Reference proteome</keyword>
<dbReference type="Gene3D" id="3.40.50.1000">
    <property type="entry name" value="HAD superfamily/HAD-like"/>
    <property type="match status" value="1"/>
</dbReference>
<dbReference type="Gene3D" id="3.30.1240.10">
    <property type="match status" value="1"/>
</dbReference>
<dbReference type="RefSeq" id="WP_262856257.1">
    <property type="nucleotide sequence ID" value="NZ_JAOPKZ010000012.1"/>
</dbReference>
<reference evidence="1 2" key="1">
    <citation type="journal article" date="2023" name="Int. J. Syst. Evol. Microbiol.">
        <title>Streptococcus sciuri sp. nov., Staphylococcus marylandisciuri sp. nov. and Staphylococcus americanisciuri sp. nov., isolated from faeces of eastern grey squirrel (Sciurus carolinensis).</title>
        <authorList>
            <person name="Volokhov D.V."/>
            <person name="Zagorodnyaya T.A."/>
            <person name="Furtak V.A."/>
            <person name="Nattanmai G."/>
            <person name="Randall L."/>
            <person name="Jose S."/>
            <person name="Gao Y."/>
            <person name="Eisenberg T."/>
            <person name="Delmonte P."/>
            <person name="Blom J."/>
            <person name="Mitchell K.K."/>
        </authorList>
    </citation>
    <scope>NUCLEOTIDE SEQUENCE [LARGE SCALE GENOMIC DNA]</scope>
    <source>
        <strain evidence="1 2">SQ8-PEA</strain>
    </source>
</reference>
<dbReference type="EMBL" id="JAOPKZ010000012">
    <property type="protein sequence ID" value="MCU5746613.1"/>
    <property type="molecule type" value="Genomic_DNA"/>
</dbReference>
<dbReference type="PANTHER" id="PTHR10000">
    <property type="entry name" value="PHOSPHOSERINE PHOSPHATASE"/>
    <property type="match status" value="1"/>
</dbReference>
<dbReference type="SFLD" id="SFLDS00003">
    <property type="entry name" value="Haloacid_Dehalogenase"/>
    <property type="match status" value="1"/>
</dbReference>
<evidence type="ECO:0000313" key="2">
    <source>
        <dbReference type="Proteomes" id="UP001209553"/>
    </source>
</evidence>
<dbReference type="InterPro" id="IPR000150">
    <property type="entry name" value="Cof"/>
</dbReference>
<dbReference type="Pfam" id="PF08282">
    <property type="entry name" value="Hydrolase_3"/>
    <property type="match status" value="1"/>
</dbReference>
<evidence type="ECO:0000313" key="1">
    <source>
        <dbReference type="EMBL" id="MCU5746613.1"/>
    </source>
</evidence>
<name>A0ABT2QRK0_9STAP</name>
<dbReference type="SFLD" id="SFLDG01140">
    <property type="entry name" value="C2.B:_Phosphomannomutase_and_P"/>
    <property type="match status" value="1"/>
</dbReference>
<comment type="caution">
    <text evidence="1">The sequence shown here is derived from an EMBL/GenBank/DDBJ whole genome shotgun (WGS) entry which is preliminary data.</text>
</comment>
<dbReference type="NCBIfam" id="TIGR01484">
    <property type="entry name" value="HAD-SF-IIB"/>
    <property type="match status" value="1"/>
</dbReference>
<dbReference type="Proteomes" id="UP001209553">
    <property type="component" value="Unassembled WGS sequence"/>
</dbReference>
<keyword evidence="1" id="KW-0378">Hydrolase</keyword>
<dbReference type="InterPro" id="IPR006379">
    <property type="entry name" value="HAD-SF_hydro_IIB"/>
</dbReference>
<dbReference type="InterPro" id="IPR023214">
    <property type="entry name" value="HAD_sf"/>
</dbReference>
<dbReference type="InterPro" id="IPR036412">
    <property type="entry name" value="HAD-like_sf"/>
</dbReference>
<dbReference type="PANTHER" id="PTHR10000:SF55">
    <property type="entry name" value="5-AMINO-6-(5-PHOSPHO-D-RIBITYLAMINO)URACIL PHOSPHATASE YCSE"/>
    <property type="match status" value="1"/>
</dbReference>
<dbReference type="SUPFAM" id="SSF56784">
    <property type="entry name" value="HAD-like"/>
    <property type="match status" value="1"/>
</dbReference>
<gene>
    <name evidence="1" type="ORF">N9R04_07785</name>
</gene>
<organism evidence="1 2">
    <name type="scientific">Staphylococcus marylandisciuri</name>
    <dbReference type="NCBI Taxonomy" id="2981529"/>
    <lineage>
        <taxon>Bacteria</taxon>
        <taxon>Bacillati</taxon>
        <taxon>Bacillota</taxon>
        <taxon>Bacilli</taxon>
        <taxon>Bacillales</taxon>
        <taxon>Staphylococcaceae</taxon>
        <taxon>Staphylococcus</taxon>
    </lineage>
</organism>
<dbReference type="NCBIfam" id="TIGR00099">
    <property type="entry name" value="Cof-subfamily"/>
    <property type="match status" value="1"/>
</dbReference>
<protein>
    <submittedName>
        <fullName evidence="1">Cof-type HAD-IIB family hydrolase</fullName>
    </submittedName>
</protein>
<accession>A0ABT2QRK0</accession>